<reference evidence="1" key="1">
    <citation type="submission" date="2020-09" db="EMBL/GenBank/DDBJ databases">
        <title>A novel bacterium of genus Mangrovicoccus, isolated from South China Sea.</title>
        <authorList>
            <person name="Huang H."/>
            <person name="Mo K."/>
            <person name="Hu Y."/>
        </authorList>
    </citation>
    <scope>NUCLEOTIDE SEQUENCE</scope>
    <source>
        <strain evidence="1">HB182678</strain>
    </source>
</reference>
<protein>
    <submittedName>
        <fullName evidence="1">Uncharacterized protein</fullName>
    </submittedName>
</protein>
<sequence length="259" mass="29512">MLIYWHLGFQKTGTTSFQTLLARNSERLEPFLGVFPKGKTTRRLRHACNRYWSGKDRGQAEADMATAVDQMIGEARGRGQSRMLVSDENLIGFRLSPKTGNLFTRTAELIHLLERVSHDAECRFSFFTRNFDNWLLSAYNQEVKQVRCRFGFDEWSRLQNFDHGWDVNIALIREATTAPIRFDAIEDDAQSDPFPGAGLLRYAGVPSDVVSAMELPERENESLSPGALDFMLQANRSDLSLESLRTVRALVIGQQDVFR</sequence>
<dbReference type="Proteomes" id="UP000609121">
    <property type="component" value="Unassembled WGS sequence"/>
</dbReference>
<dbReference type="RefSeq" id="WP_193178865.1">
    <property type="nucleotide sequence ID" value="NZ_JACVXA010000001.1"/>
</dbReference>
<dbReference type="EMBL" id="JACVXA010000001">
    <property type="protein sequence ID" value="MBE3636682.1"/>
    <property type="molecule type" value="Genomic_DNA"/>
</dbReference>
<organism evidence="1 2">
    <name type="scientific">Mangrovicoccus algicola</name>
    <dbReference type="NCBI Taxonomy" id="2771008"/>
    <lineage>
        <taxon>Bacteria</taxon>
        <taxon>Pseudomonadati</taxon>
        <taxon>Pseudomonadota</taxon>
        <taxon>Alphaproteobacteria</taxon>
        <taxon>Rhodobacterales</taxon>
        <taxon>Paracoccaceae</taxon>
        <taxon>Mangrovicoccus</taxon>
    </lineage>
</organism>
<comment type="caution">
    <text evidence="1">The sequence shown here is derived from an EMBL/GenBank/DDBJ whole genome shotgun (WGS) entry which is preliminary data.</text>
</comment>
<keyword evidence="2" id="KW-1185">Reference proteome</keyword>
<accession>A0A8J6YSQ0</accession>
<dbReference type="SUPFAM" id="SSF52540">
    <property type="entry name" value="P-loop containing nucleoside triphosphate hydrolases"/>
    <property type="match status" value="1"/>
</dbReference>
<name>A0A8J6YSQ0_9RHOB</name>
<gene>
    <name evidence="1" type="ORF">ICN82_00520</name>
</gene>
<evidence type="ECO:0000313" key="1">
    <source>
        <dbReference type="EMBL" id="MBE3636682.1"/>
    </source>
</evidence>
<evidence type="ECO:0000313" key="2">
    <source>
        <dbReference type="Proteomes" id="UP000609121"/>
    </source>
</evidence>
<proteinExistence type="predicted"/>
<dbReference type="InterPro" id="IPR027417">
    <property type="entry name" value="P-loop_NTPase"/>
</dbReference>
<dbReference type="AlphaFoldDB" id="A0A8J6YSQ0"/>